<evidence type="ECO:0000313" key="2">
    <source>
        <dbReference type="EMBL" id="MBD3323749.1"/>
    </source>
</evidence>
<comment type="caution">
    <text evidence="2">The sequence shown here is derived from an EMBL/GenBank/DDBJ whole genome shotgun (WGS) entry which is preliminary data.</text>
</comment>
<reference evidence="2" key="1">
    <citation type="submission" date="2019-11" db="EMBL/GenBank/DDBJ databases">
        <title>Microbial mats filling the niche in hypersaline microbial mats.</title>
        <authorList>
            <person name="Wong H.L."/>
            <person name="Macleod F.I."/>
            <person name="White R.A. III"/>
            <person name="Burns B.P."/>
        </authorList>
    </citation>
    <scope>NUCLEOTIDE SEQUENCE</scope>
    <source>
        <strain evidence="2">Rbin_158</strain>
    </source>
</reference>
<organism evidence="2 3">
    <name type="scientific">candidate division KSB3 bacterium</name>
    <dbReference type="NCBI Taxonomy" id="2044937"/>
    <lineage>
        <taxon>Bacteria</taxon>
        <taxon>candidate division KSB3</taxon>
    </lineage>
</organism>
<accession>A0A9D5JTD8</accession>
<dbReference type="GO" id="GO:0016787">
    <property type="term" value="F:hydrolase activity"/>
    <property type="evidence" value="ECO:0007669"/>
    <property type="project" value="InterPro"/>
</dbReference>
<dbReference type="Pfam" id="PF04909">
    <property type="entry name" value="Amidohydro_2"/>
    <property type="match status" value="1"/>
</dbReference>
<protein>
    <submittedName>
        <fullName evidence="2">Amidohydrolase family protein</fullName>
    </submittedName>
</protein>
<gene>
    <name evidence="2" type="ORF">GF339_04140</name>
</gene>
<dbReference type="Proteomes" id="UP000649604">
    <property type="component" value="Unassembled WGS sequence"/>
</dbReference>
<dbReference type="AlphaFoldDB" id="A0A9D5JTD8"/>
<evidence type="ECO:0000313" key="3">
    <source>
        <dbReference type="Proteomes" id="UP000649604"/>
    </source>
</evidence>
<proteinExistence type="predicted"/>
<dbReference type="InterPro" id="IPR006680">
    <property type="entry name" value="Amidohydro-rel"/>
</dbReference>
<dbReference type="InterPro" id="IPR032466">
    <property type="entry name" value="Metal_Hydrolase"/>
</dbReference>
<dbReference type="EMBL" id="WJJP01000129">
    <property type="protein sequence ID" value="MBD3323749.1"/>
    <property type="molecule type" value="Genomic_DNA"/>
</dbReference>
<feature type="domain" description="Amidohydrolase-related" evidence="1">
    <location>
        <begin position="3"/>
        <end position="284"/>
    </location>
</feature>
<dbReference type="Gene3D" id="3.20.20.140">
    <property type="entry name" value="Metal-dependent hydrolases"/>
    <property type="match status" value="1"/>
</dbReference>
<evidence type="ECO:0000259" key="1">
    <source>
        <dbReference type="Pfam" id="PF04909"/>
    </source>
</evidence>
<name>A0A9D5JTD8_9BACT</name>
<sequence length="287" mass="33068">MIIDAHNHADWFGYGPDEIVADMNKYQIEKTWLVTWEAPEDEVNKEMYVKIFKPGQLGMPFTAVLEAIAAYPERFVAGYCPDPRRPEALEELEAAVECYGVKLCGELKLRMMYDNVDAIRLYRLCARYKLPVTVHLDYPIPLGRGTYPRPDYWYGGGIETFERAMQVCPETIFIAHAPGFWSHISQDEKYLESYYPEGPIVPGGAAVRMLRQYPNLYADLSANSARNALTRDREFGKEFLLEFQDRLLFGRDEFTDALQRVLEDFALPPEVLEKIYRTNALKLIPVS</sequence>
<dbReference type="SUPFAM" id="SSF51556">
    <property type="entry name" value="Metallo-dependent hydrolases"/>
    <property type="match status" value="1"/>
</dbReference>